<evidence type="ECO:0000256" key="1">
    <source>
        <dbReference type="ARBA" id="ARBA00022679"/>
    </source>
</evidence>
<keyword evidence="2" id="KW-0012">Acyltransferase</keyword>
<dbReference type="PANTHER" id="PTHR43420:SF44">
    <property type="entry name" value="ACETYLTRANSFERASE YPEA"/>
    <property type="match status" value="1"/>
</dbReference>
<dbReference type="PANTHER" id="PTHR43420">
    <property type="entry name" value="ACETYLTRANSFERASE"/>
    <property type="match status" value="1"/>
</dbReference>
<proteinExistence type="predicted"/>
<comment type="caution">
    <text evidence="4">The sequence shown here is derived from an EMBL/GenBank/DDBJ whole genome shotgun (WGS) entry which is preliminary data.</text>
</comment>
<dbReference type="AlphaFoldDB" id="A0A841GES0"/>
<sequence length="160" mass="17742">MLKIQYVDYHDEQQVSDLLMLLDLYAQDPMGGAEPLSAECRQQLPQTLQQCPAAISLLAYQDGQPAGLLNAFQTVSTFAARPLINVHDLAVAPEYRGQGIATALLQRIEQIARERDCCKLTLEVLSGNQTAQRTYLRCGFAGYELDPAQGQALFWQKKLG</sequence>
<dbReference type="RefSeq" id="WP_188025908.1">
    <property type="nucleotide sequence ID" value="NZ_JACHGR010000003.1"/>
</dbReference>
<accession>A0A841GES0</accession>
<dbReference type="SUPFAM" id="SSF55729">
    <property type="entry name" value="Acyl-CoA N-acyltransferases (Nat)"/>
    <property type="match status" value="1"/>
</dbReference>
<evidence type="ECO:0000259" key="3">
    <source>
        <dbReference type="PROSITE" id="PS51186"/>
    </source>
</evidence>
<dbReference type="CDD" id="cd04301">
    <property type="entry name" value="NAT_SF"/>
    <property type="match status" value="1"/>
</dbReference>
<evidence type="ECO:0000256" key="2">
    <source>
        <dbReference type="ARBA" id="ARBA00023315"/>
    </source>
</evidence>
<feature type="domain" description="N-acetyltransferase" evidence="3">
    <location>
        <begin position="7"/>
        <end position="160"/>
    </location>
</feature>
<dbReference type="EMBL" id="JACHGR010000003">
    <property type="protein sequence ID" value="MBB6055126.1"/>
    <property type="molecule type" value="Genomic_DNA"/>
</dbReference>
<name>A0A841GES0_9GAMM</name>
<keyword evidence="1 4" id="KW-0808">Transferase</keyword>
<dbReference type="InterPro" id="IPR016181">
    <property type="entry name" value="Acyl_CoA_acyltransferase"/>
</dbReference>
<dbReference type="Pfam" id="PF00583">
    <property type="entry name" value="Acetyltransf_1"/>
    <property type="match status" value="1"/>
</dbReference>
<keyword evidence="5" id="KW-1185">Reference proteome</keyword>
<protein>
    <submittedName>
        <fullName evidence="4">GNAT superfamily N-acetyltransferase</fullName>
    </submittedName>
</protein>
<dbReference type="PROSITE" id="PS51186">
    <property type="entry name" value="GNAT"/>
    <property type="match status" value="1"/>
</dbReference>
<reference evidence="4 5" key="1">
    <citation type="submission" date="2020-08" db="EMBL/GenBank/DDBJ databases">
        <title>Genomic Encyclopedia of Type Strains, Phase IV (KMG-IV): sequencing the most valuable type-strain genomes for metagenomic binning, comparative biology and taxonomic classification.</title>
        <authorList>
            <person name="Goeker M."/>
        </authorList>
    </citation>
    <scope>NUCLEOTIDE SEQUENCE [LARGE SCALE GENOMIC DNA]</scope>
    <source>
        <strain evidence="4 5">DSM 22975</strain>
    </source>
</reference>
<dbReference type="InterPro" id="IPR000182">
    <property type="entry name" value="GNAT_dom"/>
</dbReference>
<organism evidence="4 5">
    <name type="scientific">Tolumonas osonensis</name>
    <dbReference type="NCBI Taxonomy" id="675874"/>
    <lineage>
        <taxon>Bacteria</taxon>
        <taxon>Pseudomonadati</taxon>
        <taxon>Pseudomonadota</taxon>
        <taxon>Gammaproteobacteria</taxon>
        <taxon>Aeromonadales</taxon>
        <taxon>Aeromonadaceae</taxon>
        <taxon>Tolumonas</taxon>
    </lineage>
</organism>
<dbReference type="Proteomes" id="UP000585721">
    <property type="component" value="Unassembled WGS sequence"/>
</dbReference>
<dbReference type="Gene3D" id="3.40.630.30">
    <property type="match status" value="1"/>
</dbReference>
<evidence type="ECO:0000313" key="4">
    <source>
        <dbReference type="EMBL" id="MBB6055126.1"/>
    </source>
</evidence>
<dbReference type="InterPro" id="IPR050680">
    <property type="entry name" value="YpeA/RimI_acetyltransf"/>
</dbReference>
<dbReference type="GO" id="GO:0016747">
    <property type="term" value="F:acyltransferase activity, transferring groups other than amino-acyl groups"/>
    <property type="evidence" value="ECO:0007669"/>
    <property type="project" value="InterPro"/>
</dbReference>
<gene>
    <name evidence="4" type="ORF">HNR75_001008</name>
</gene>
<evidence type="ECO:0000313" key="5">
    <source>
        <dbReference type="Proteomes" id="UP000585721"/>
    </source>
</evidence>